<dbReference type="RefSeq" id="WP_275934844.1">
    <property type="nucleotide sequence ID" value="NZ_CXSU01000005.1"/>
</dbReference>
<evidence type="ECO:0008006" key="4">
    <source>
        <dbReference type="Google" id="ProtNLM"/>
    </source>
</evidence>
<protein>
    <recommendedName>
        <fullName evidence="4">Small secreted protein</fullName>
    </recommendedName>
</protein>
<dbReference type="PROSITE" id="PS51257">
    <property type="entry name" value="PROKAR_LIPOPROTEIN"/>
    <property type="match status" value="1"/>
</dbReference>
<feature type="chain" id="PRO_5005807804" description="Small secreted protein" evidence="1">
    <location>
        <begin position="23"/>
        <end position="42"/>
    </location>
</feature>
<sequence>MAAARIAALLVVVAGLSACATAGGFIQDSQAVGSAVADELDD</sequence>
<dbReference type="EMBL" id="CXSU01000005">
    <property type="protein sequence ID" value="CTQ48303.1"/>
    <property type="molecule type" value="Genomic_DNA"/>
</dbReference>
<evidence type="ECO:0000256" key="1">
    <source>
        <dbReference type="SAM" id="SignalP"/>
    </source>
</evidence>
<dbReference type="STRING" id="420998.JDO7802_00305"/>
<organism evidence="2 3">
    <name type="scientific">Jannaschia donghaensis</name>
    <dbReference type="NCBI Taxonomy" id="420998"/>
    <lineage>
        <taxon>Bacteria</taxon>
        <taxon>Pseudomonadati</taxon>
        <taxon>Pseudomonadota</taxon>
        <taxon>Alphaproteobacteria</taxon>
        <taxon>Rhodobacterales</taxon>
        <taxon>Roseobacteraceae</taxon>
        <taxon>Jannaschia</taxon>
    </lineage>
</organism>
<proteinExistence type="predicted"/>
<keyword evidence="3" id="KW-1185">Reference proteome</keyword>
<reference evidence="2 3" key="1">
    <citation type="submission" date="2015-07" db="EMBL/GenBank/DDBJ databases">
        <authorList>
            <person name="Noorani M."/>
        </authorList>
    </citation>
    <scope>NUCLEOTIDE SEQUENCE [LARGE SCALE GENOMIC DNA]</scope>
    <source>
        <strain evidence="2 3">CECT 7802</strain>
    </source>
</reference>
<feature type="signal peptide" evidence="1">
    <location>
        <begin position="1"/>
        <end position="22"/>
    </location>
</feature>
<dbReference type="AlphaFoldDB" id="A0A0M6YFM0"/>
<accession>A0A0M6YFM0</accession>
<evidence type="ECO:0000313" key="3">
    <source>
        <dbReference type="Proteomes" id="UP000049222"/>
    </source>
</evidence>
<keyword evidence="1" id="KW-0732">Signal</keyword>
<name>A0A0M6YFM0_9RHOB</name>
<gene>
    <name evidence="2" type="ORF">JDO7802_00305</name>
</gene>
<evidence type="ECO:0000313" key="2">
    <source>
        <dbReference type="EMBL" id="CTQ48303.1"/>
    </source>
</evidence>
<dbReference type="Proteomes" id="UP000049222">
    <property type="component" value="Unassembled WGS sequence"/>
</dbReference>